<keyword evidence="3" id="KW-1003">Cell membrane</keyword>
<organism evidence="10 11">
    <name type="scientific">Sanguibacter suaedae</name>
    <dbReference type="NCBI Taxonomy" id="2795737"/>
    <lineage>
        <taxon>Bacteria</taxon>
        <taxon>Bacillati</taxon>
        <taxon>Actinomycetota</taxon>
        <taxon>Actinomycetes</taxon>
        <taxon>Micrococcales</taxon>
        <taxon>Sanguibacteraceae</taxon>
        <taxon>Sanguibacter</taxon>
    </lineage>
</organism>
<dbReference type="Gene3D" id="1.10.3720.10">
    <property type="entry name" value="MetI-like"/>
    <property type="match status" value="1"/>
</dbReference>
<evidence type="ECO:0000256" key="6">
    <source>
        <dbReference type="ARBA" id="ARBA00023136"/>
    </source>
</evidence>
<feature type="transmembrane region" description="Helical" evidence="7">
    <location>
        <begin position="134"/>
        <end position="155"/>
    </location>
</feature>
<evidence type="ECO:0000256" key="3">
    <source>
        <dbReference type="ARBA" id="ARBA00022475"/>
    </source>
</evidence>
<dbReference type="Pfam" id="PF00528">
    <property type="entry name" value="BPD_transp_1"/>
    <property type="match status" value="1"/>
</dbReference>
<evidence type="ECO:0000259" key="9">
    <source>
        <dbReference type="PROSITE" id="PS50928"/>
    </source>
</evidence>
<dbReference type="EMBL" id="JAEINH010000002">
    <property type="protein sequence ID" value="MBI9113862.1"/>
    <property type="molecule type" value="Genomic_DNA"/>
</dbReference>
<gene>
    <name evidence="10" type="ORF">JAV76_02390</name>
</gene>
<dbReference type="PANTHER" id="PTHR43227">
    <property type="entry name" value="BLL4140 PROTEIN"/>
    <property type="match status" value="1"/>
</dbReference>
<comment type="caution">
    <text evidence="10">The sequence shown here is derived from an EMBL/GenBank/DDBJ whole genome shotgun (WGS) entry which is preliminary data.</text>
</comment>
<proteinExistence type="inferred from homology"/>
<dbReference type="GO" id="GO:0005886">
    <property type="term" value="C:plasma membrane"/>
    <property type="evidence" value="ECO:0007669"/>
    <property type="project" value="UniProtKB-SubCell"/>
</dbReference>
<comment type="subcellular location">
    <subcellularLocation>
        <location evidence="1 7">Cell membrane</location>
        <topology evidence="1 7">Multi-pass membrane protein</topology>
    </subcellularLocation>
</comment>
<dbReference type="RefSeq" id="WP_198732440.1">
    <property type="nucleotide sequence ID" value="NZ_JAEINH010000002.1"/>
</dbReference>
<keyword evidence="5 7" id="KW-1133">Transmembrane helix</keyword>
<comment type="similarity">
    <text evidence="7">Belongs to the binding-protein-dependent transport system permease family.</text>
</comment>
<keyword evidence="4 7" id="KW-0812">Transmembrane</keyword>
<dbReference type="InterPro" id="IPR035906">
    <property type="entry name" value="MetI-like_sf"/>
</dbReference>
<feature type="transmembrane region" description="Helical" evidence="7">
    <location>
        <begin position="235"/>
        <end position="255"/>
    </location>
</feature>
<evidence type="ECO:0000313" key="10">
    <source>
        <dbReference type="EMBL" id="MBI9113862.1"/>
    </source>
</evidence>
<dbReference type="CDD" id="cd06261">
    <property type="entry name" value="TM_PBP2"/>
    <property type="match status" value="1"/>
</dbReference>
<keyword evidence="2 7" id="KW-0813">Transport</keyword>
<dbReference type="AlphaFoldDB" id="A0A934M653"/>
<sequence length="324" mass="35053">MTSPTKPQHAAPGAPAPEATQPPRRTARRSRYTRQDWAGAGFVAPFLAVFVFSIVAPLLYALYLSFFQDRLIGGSFFTGLANYTKALADPLLHAGLGRVLLFLAVQVPIMIGIALFAALAIDSGRLRGSGGFRIALFLPYAVPSVVAALMWGYIYGEDFGLVGQVFDLFGATPPALLSGTWMLASIGNIVTWSFMGYNMLILYSALRVIPTELYEAAEIDGAGALRTAWSIKLPALRPALLLTVIFSIIGSFQLFNEPNVLRSLAPTTITTYYTPNMYAYNLAFNGQQYNYSAAVAVIVGLITVLVAYAAQRVSNRAETGRKSK</sequence>
<feature type="transmembrane region" description="Helical" evidence="7">
    <location>
        <begin position="291"/>
        <end position="310"/>
    </location>
</feature>
<feature type="domain" description="ABC transmembrane type-1" evidence="9">
    <location>
        <begin position="96"/>
        <end position="310"/>
    </location>
</feature>
<feature type="transmembrane region" description="Helical" evidence="7">
    <location>
        <begin position="37"/>
        <end position="63"/>
    </location>
</feature>
<accession>A0A934M653</accession>
<evidence type="ECO:0000256" key="2">
    <source>
        <dbReference type="ARBA" id="ARBA00022448"/>
    </source>
</evidence>
<evidence type="ECO:0000256" key="1">
    <source>
        <dbReference type="ARBA" id="ARBA00004651"/>
    </source>
</evidence>
<evidence type="ECO:0000256" key="7">
    <source>
        <dbReference type="RuleBase" id="RU363032"/>
    </source>
</evidence>
<protein>
    <submittedName>
        <fullName evidence="10">Sugar ABC transporter permease</fullName>
    </submittedName>
</protein>
<keyword evidence="11" id="KW-1185">Reference proteome</keyword>
<dbReference type="SUPFAM" id="SSF161098">
    <property type="entry name" value="MetI-like"/>
    <property type="match status" value="1"/>
</dbReference>
<dbReference type="PANTHER" id="PTHR43227:SF8">
    <property type="entry name" value="DIACETYLCHITOBIOSE UPTAKE SYSTEM PERMEASE PROTEIN DASB"/>
    <property type="match status" value="1"/>
</dbReference>
<dbReference type="InterPro" id="IPR000515">
    <property type="entry name" value="MetI-like"/>
</dbReference>
<dbReference type="Proteomes" id="UP000602087">
    <property type="component" value="Unassembled WGS sequence"/>
</dbReference>
<evidence type="ECO:0000256" key="4">
    <source>
        <dbReference type="ARBA" id="ARBA00022692"/>
    </source>
</evidence>
<dbReference type="GO" id="GO:0055085">
    <property type="term" value="P:transmembrane transport"/>
    <property type="evidence" value="ECO:0007669"/>
    <property type="project" value="InterPro"/>
</dbReference>
<dbReference type="PROSITE" id="PS50928">
    <property type="entry name" value="ABC_TM1"/>
    <property type="match status" value="1"/>
</dbReference>
<keyword evidence="6 7" id="KW-0472">Membrane</keyword>
<feature type="transmembrane region" description="Helical" evidence="7">
    <location>
        <begin position="175"/>
        <end position="197"/>
    </location>
</feature>
<reference evidence="10" key="1">
    <citation type="submission" date="2020-12" db="EMBL/GenBank/DDBJ databases">
        <title>Sanguibacter suaedae sp. nov., isolated from Suaeda aralocaspica.</title>
        <authorList>
            <person name="Ma Q."/>
        </authorList>
    </citation>
    <scope>NUCLEOTIDE SEQUENCE</scope>
    <source>
        <strain evidence="10">YZGR15</strain>
    </source>
</reference>
<feature type="region of interest" description="Disordered" evidence="8">
    <location>
        <begin position="1"/>
        <end position="30"/>
    </location>
</feature>
<feature type="transmembrane region" description="Helical" evidence="7">
    <location>
        <begin position="99"/>
        <end position="122"/>
    </location>
</feature>
<dbReference type="InterPro" id="IPR050809">
    <property type="entry name" value="UgpAE/MalFG_permease"/>
</dbReference>
<name>A0A934M653_9MICO</name>
<evidence type="ECO:0000256" key="8">
    <source>
        <dbReference type="SAM" id="MobiDB-lite"/>
    </source>
</evidence>
<evidence type="ECO:0000256" key="5">
    <source>
        <dbReference type="ARBA" id="ARBA00022989"/>
    </source>
</evidence>
<evidence type="ECO:0000313" key="11">
    <source>
        <dbReference type="Proteomes" id="UP000602087"/>
    </source>
</evidence>